<feature type="transmembrane region" description="Helical" evidence="6">
    <location>
        <begin position="304"/>
        <end position="322"/>
    </location>
</feature>
<evidence type="ECO:0000313" key="8">
    <source>
        <dbReference type="EMBL" id="CAG6750257.1"/>
    </source>
</evidence>
<name>A0A8D8ZMW1_9HEMI</name>
<feature type="transmembrane region" description="Helical" evidence="6">
    <location>
        <begin position="446"/>
        <end position="472"/>
    </location>
</feature>
<dbReference type="InterPro" id="IPR013057">
    <property type="entry name" value="AA_transpt_TM"/>
</dbReference>
<dbReference type="GO" id="GO:0015179">
    <property type="term" value="F:L-amino acid transmembrane transporter activity"/>
    <property type="evidence" value="ECO:0007669"/>
    <property type="project" value="TreeGrafter"/>
</dbReference>
<keyword evidence="3 6" id="KW-1133">Transmembrane helix</keyword>
<feature type="transmembrane region" description="Helical" evidence="6">
    <location>
        <begin position="334"/>
        <end position="358"/>
    </location>
</feature>
<evidence type="ECO:0000256" key="1">
    <source>
        <dbReference type="ARBA" id="ARBA00004141"/>
    </source>
</evidence>
<evidence type="ECO:0000256" key="3">
    <source>
        <dbReference type="ARBA" id="ARBA00022989"/>
    </source>
</evidence>
<feature type="transmembrane region" description="Helical" evidence="6">
    <location>
        <begin position="378"/>
        <end position="402"/>
    </location>
</feature>
<comment type="subcellular location">
    <subcellularLocation>
        <location evidence="1">Membrane</location>
        <topology evidence="1">Multi-pass membrane protein</topology>
    </subcellularLocation>
</comment>
<dbReference type="PANTHER" id="PTHR22950:SF460">
    <property type="entry name" value="PROTON-COUPLED AMINO ACID TRANSPORTER 4-LIKE PROTEIN"/>
    <property type="match status" value="1"/>
</dbReference>
<evidence type="ECO:0000259" key="7">
    <source>
        <dbReference type="Pfam" id="PF01490"/>
    </source>
</evidence>
<feature type="compositionally biased region" description="Polar residues" evidence="5">
    <location>
        <begin position="8"/>
        <end position="18"/>
    </location>
</feature>
<proteinExistence type="predicted"/>
<feature type="transmembrane region" description="Helical" evidence="6">
    <location>
        <begin position="199"/>
        <end position="218"/>
    </location>
</feature>
<dbReference type="PANTHER" id="PTHR22950">
    <property type="entry name" value="AMINO ACID TRANSPORTER"/>
    <property type="match status" value="1"/>
</dbReference>
<evidence type="ECO:0000256" key="5">
    <source>
        <dbReference type="SAM" id="MobiDB-lite"/>
    </source>
</evidence>
<feature type="domain" description="Amino acid transporter transmembrane" evidence="7">
    <location>
        <begin position="105"/>
        <end position="506"/>
    </location>
</feature>
<accession>A0A8D8ZMW1</accession>
<feature type="transmembrane region" description="Helical" evidence="6">
    <location>
        <begin position="267"/>
        <end position="284"/>
    </location>
</feature>
<feature type="transmembrane region" description="Helical" evidence="6">
    <location>
        <begin position="484"/>
        <end position="506"/>
    </location>
</feature>
<evidence type="ECO:0000256" key="4">
    <source>
        <dbReference type="ARBA" id="ARBA00023136"/>
    </source>
</evidence>
<dbReference type="GO" id="GO:0005774">
    <property type="term" value="C:vacuolar membrane"/>
    <property type="evidence" value="ECO:0007669"/>
    <property type="project" value="TreeGrafter"/>
</dbReference>
<feature type="transmembrane region" description="Helical" evidence="6">
    <location>
        <begin position="423"/>
        <end position="440"/>
    </location>
</feature>
<reference evidence="8" key="1">
    <citation type="submission" date="2021-05" db="EMBL/GenBank/DDBJ databases">
        <authorList>
            <person name="Alioto T."/>
            <person name="Alioto T."/>
            <person name="Gomez Garrido J."/>
        </authorList>
    </citation>
    <scope>NUCLEOTIDE SEQUENCE</scope>
</reference>
<feature type="transmembrane region" description="Helical" evidence="6">
    <location>
        <begin position="137"/>
        <end position="158"/>
    </location>
</feature>
<dbReference type="EMBL" id="HBUF01064338">
    <property type="protein sequence ID" value="CAG6627116.1"/>
    <property type="molecule type" value="Transcribed_RNA"/>
</dbReference>
<evidence type="ECO:0000256" key="6">
    <source>
        <dbReference type="SAM" id="Phobius"/>
    </source>
</evidence>
<evidence type="ECO:0000256" key="2">
    <source>
        <dbReference type="ARBA" id="ARBA00022692"/>
    </source>
</evidence>
<keyword evidence="2 6" id="KW-0812">Transmembrane</keyword>
<dbReference type="EMBL" id="HBUF01064340">
    <property type="protein sequence ID" value="CAG6627119.1"/>
    <property type="molecule type" value="Transcribed_RNA"/>
</dbReference>
<organism evidence="8">
    <name type="scientific">Cacopsylla melanoneura</name>
    <dbReference type="NCBI Taxonomy" id="428564"/>
    <lineage>
        <taxon>Eukaryota</taxon>
        <taxon>Metazoa</taxon>
        <taxon>Ecdysozoa</taxon>
        <taxon>Arthropoda</taxon>
        <taxon>Hexapoda</taxon>
        <taxon>Insecta</taxon>
        <taxon>Pterygota</taxon>
        <taxon>Neoptera</taxon>
        <taxon>Paraneoptera</taxon>
        <taxon>Hemiptera</taxon>
        <taxon>Sternorrhyncha</taxon>
        <taxon>Psylloidea</taxon>
        <taxon>Psyllidae</taxon>
        <taxon>Psyllinae</taxon>
        <taxon>Cacopsylla</taxon>
    </lineage>
</organism>
<dbReference type="EMBL" id="HBUF01526085">
    <property type="protein sequence ID" value="CAG6750257.1"/>
    <property type="molecule type" value="Transcribed_RNA"/>
</dbReference>
<feature type="region of interest" description="Disordered" evidence="5">
    <location>
        <begin position="1"/>
        <end position="21"/>
    </location>
</feature>
<dbReference type="Pfam" id="PF01490">
    <property type="entry name" value="Aa_trans"/>
    <property type="match status" value="1"/>
</dbReference>
<dbReference type="AlphaFoldDB" id="A0A8D8ZMW1"/>
<feature type="transmembrane region" description="Helical" evidence="6">
    <location>
        <begin position="238"/>
        <end position="255"/>
    </location>
</feature>
<keyword evidence="4 6" id="KW-0472">Membrane</keyword>
<sequence length="531" mass="58391">MPQRSNEDSTTPLHSPQHGTKKATIISEYHASDSKNKGARTELADLVMVKNCFPLLMNPNSYKCQSNGVPITVTAGSTLPLVSGTSKDAELGGYDPFEHRRVSHPTSDMETLIHLLKGSLGTGILAMPLAFKKAGLSFGLVATCIIGVICTYCIHILVKCAHILCRRMKIPTLGFADVAEVAFLAGPPSFQRFSNTARGVVNTFLVIDLIGCCCVYIVFVSRNMKDVVDQYLSSPLDLQWYMLGLLPFLICMNLIRNLKYLAPFSMIANLLVGASITICFWYIFQDLPSMDTRENFSTFEELPLFFGTAIFALEGIGVVMPLENNMKKPNHFTGCPSVLTFGMGMVVSLYCAVGFFGFLKYGDDTEGSITLNLCKSDLLAQSVKLMIAVAIFLTYALQFYVPMEIIWKNVKHRFTAHPTVSEYVIRISLVVFTVVVAMSIPNLGPFISLVGAICLSTLGLMFPSVIELIVCWDTPGLGTLNWILWKNLFIIGFGVLGFLTGTYTSIDEMVTTWLDHTPVNHTISTNSSQGC</sequence>
<protein>
    <submittedName>
        <fullName evidence="8">Proton-coupled amino acid transporter 4</fullName>
    </submittedName>
</protein>